<proteinExistence type="predicted"/>
<keyword evidence="2" id="KW-1185">Reference proteome</keyword>
<protein>
    <submittedName>
        <fullName evidence="1">Uncharacterized protein</fullName>
    </submittedName>
</protein>
<evidence type="ECO:0000313" key="2">
    <source>
        <dbReference type="Proteomes" id="UP001164929"/>
    </source>
</evidence>
<accession>A0AAD6LSM4</accession>
<dbReference type="AlphaFoldDB" id="A0AAD6LSM4"/>
<comment type="caution">
    <text evidence="1">The sequence shown here is derived from an EMBL/GenBank/DDBJ whole genome shotgun (WGS) entry which is preliminary data.</text>
</comment>
<dbReference type="EMBL" id="JAQIZT010000014">
    <property type="protein sequence ID" value="KAJ6972589.1"/>
    <property type="molecule type" value="Genomic_DNA"/>
</dbReference>
<organism evidence="1 2">
    <name type="scientific">Populus alba x Populus x berolinensis</name>
    <dbReference type="NCBI Taxonomy" id="444605"/>
    <lineage>
        <taxon>Eukaryota</taxon>
        <taxon>Viridiplantae</taxon>
        <taxon>Streptophyta</taxon>
        <taxon>Embryophyta</taxon>
        <taxon>Tracheophyta</taxon>
        <taxon>Spermatophyta</taxon>
        <taxon>Magnoliopsida</taxon>
        <taxon>eudicotyledons</taxon>
        <taxon>Gunneridae</taxon>
        <taxon>Pentapetalae</taxon>
        <taxon>rosids</taxon>
        <taxon>fabids</taxon>
        <taxon>Malpighiales</taxon>
        <taxon>Salicaceae</taxon>
        <taxon>Saliceae</taxon>
        <taxon>Populus</taxon>
    </lineage>
</organism>
<evidence type="ECO:0000313" key="1">
    <source>
        <dbReference type="EMBL" id="KAJ6972589.1"/>
    </source>
</evidence>
<sequence length="44" mass="5094">MSQDGACCRNWEDGKATIVFRHCNLSCYRHEVQRSLPSQPRLSL</sequence>
<name>A0AAD6LSM4_9ROSI</name>
<dbReference type="Proteomes" id="UP001164929">
    <property type="component" value="Chromosome 14"/>
</dbReference>
<reference evidence="1" key="1">
    <citation type="journal article" date="2023" name="Mol. Ecol. Resour.">
        <title>Chromosome-level genome assembly of a triploid poplar Populus alba 'Berolinensis'.</title>
        <authorList>
            <person name="Chen S."/>
            <person name="Yu Y."/>
            <person name="Wang X."/>
            <person name="Wang S."/>
            <person name="Zhang T."/>
            <person name="Zhou Y."/>
            <person name="He R."/>
            <person name="Meng N."/>
            <person name="Wang Y."/>
            <person name="Liu W."/>
            <person name="Liu Z."/>
            <person name="Liu J."/>
            <person name="Guo Q."/>
            <person name="Huang H."/>
            <person name="Sederoff R.R."/>
            <person name="Wang G."/>
            <person name="Qu G."/>
            <person name="Chen S."/>
        </authorList>
    </citation>
    <scope>NUCLEOTIDE SEQUENCE</scope>
    <source>
        <strain evidence="1">SC-2020</strain>
    </source>
</reference>
<gene>
    <name evidence="1" type="ORF">NC653_033019</name>
</gene>